<reference evidence="1" key="1">
    <citation type="submission" date="2014-09" db="EMBL/GenBank/DDBJ databases">
        <authorList>
            <person name="Magalhaes I.L.F."/>
            <person name="Oliveira U."/>
            <person name="Santos F.R."/>
            <person name="Vidigal T.H.D.A."/>
            <person name="Brescovit A.D."/>
            <person name="Santos A.J."/>
        </authorList>
    </citation>
    <scope>NUCLEOTIDE SEQUENCE</scope>
    <source>
        <tissue evidence="1">Shoot tissue taken approximately 20 cm above the soil surface</tissue>
    </source>
</reference>
<name>A0A0A9DYT6_ARUDO</name>
<dbReference type="EMBL" id="GBRH01204939">
    <property type="protein sequence ID" value="JAD92956.1"/>
    <property type="molecule type" value="Transcribed_RNA"/>
</dbReference>
<reference evidence="1" key="2">
    <citation type="journal article" date="2015" name="Data Brief">
        <title>Shoot transcriptome of the giant reed, Arundo donax.</title>
        <authorList>
            <person name="Barrero R.A."/>
            <person name="Guerrero F.D."/>
            <person name="Moolhuijzen P."/>
            <person name="Goolsby J.A."/>
            <person name="Tidwell J."/>
            <person name="Bellgard S.E."/>
            <person name="Bellgard M.I."/>
        </authorList>
    </citation>
    <scope>NUCLEOTIDE SEQUENCE</scope>
    <source>
        <tissue evidence="1">Shoot tissue taken approximately 20 cm above the soil surface</tissue>
    </source>
</reference>
<proteinExistence type="predicted"/>
<protein>
    <submittedName>
        <fullName evidence="1">Uncharacterized protein</fullName>
    </submittedName>
</protein>
<sequence length="91" mass="11036">MTLILQEITCYQQISKVQLDQAESMKHEICEMHISFRWLLIFLISRYDEQQHETIDLSEHQELYIIQIKCKCAKCSIDNVFICRLREKTWI</sequence>
<dbReference type="AlphaFoldDB" id="A0A0A9DYT6"/>
<accession>A0A0A9DYT6</accession>
<organism evidence="1">
    <name type="scientific">Arundo donax</name>
    <name type="common">Giant reed</name>
    <name type="synonym">Donax arundinaceus</name>
    <dbReference type="NCBI Taxonomy" id="35708"/>
    <lineage>
        <taxon>Eukaryota</taxon>
        <taxon>Viridiplantae</taxon>
        <taxon>Streptophyta</taxon>
        <taxon>Embryophyta</taxon>
        <taxon>Tracheophyta</taxon>
        <taxon>Spermatophyta</taxon>
        <taxon>Magnoliopsida</taxon>
        <taxon>Liliopsida</taxon>
        <taxon>Poales</taxon>
        <taxon>Poaceae</taxon>
        <taxon>PACMAD clade</taxon>
        <taxon>Arundinoideae</taxon>
        <taxon>Arundineae</taxon>
        <taxon>Arundo</taxon>
    </lineage>
</organism>
<evidence type="ECO:0000313" key="1">
    <source>
        <dbReference type="EMBL" id="JAD92956.1"/>
    </source>
</evidence>